<dbReference type="GO" id="GO:0003677">
    <property type="term" value="F:DNA binding"/>
    <property type="evidence" value="ECO:0007669"/>
    <property type="project" value="UniProtKB-KW"/>
</dbReference>
<dbReference type="RefSeq" id="YP_009628789.1">
    <property type="nucleotide sequence ID" value="NC_042171.1"/>
</dbReference>
<dbReference type="InterPro" id="IPR018490">
    <property type="entry name" value="cNMP-bd_dom_sf"/>
</dbReference>
<keyword evidence="2" id="KW-0238">DNA-binding</keyword>
<keyword evidence="3" id="KW-0804">Transcription</keyword>
<proteinExistence type="predicted"/>
<accession>A0A4D6BKS1</accession>
<dbReference type="EMBL" id="MH026108">
    <property type="protein sequence ID" value="QBX88572.1"/>
    <property type="molecule type" value="Genomic_DNA"/>
</dbReference>
<dbReference type="InterPro" id="IPR036390">
    <property type="entry name" value="WH_DNA-bd_sf"/>
</dbReference>
<dbReference type="InterPro" id="IPR012318">
    <property type="entry name" value="HTH_CRP"/>
</dbReference>
<evidence type="ECO:0000313" key="5">
    <source>
        <dbReference type="EMBL" id="QBX88572.1"/>
    </source>
</evidence>
<dbReference type="InterPro" id="IPR014710">
    <property type="entry name" value="RmlC-like_jellyroll"/>
</dbReference>
<dbReference type="Pfam" id="PF13545">
    <property type="entry name" value="HTH_Crp_2"/>
    <property type="match status" value="1"/>
</dbReference>
<name>A0A4D6BKS1_9FLOR</name>
<dbReference type="SUPFAM" id="SSF51206">
    <property type="entry name" value="cAMP-binding domain-like"/>
    <property type="match status" value="1"/>
</dbReference>
<evidence type="ECO:0000259" key="4">
    <source>
        <dbReference type="PROSITE" id="PS51063"/>
    </source>
</evidence>
<dbReference type="GeneID" id="40138719"/>
<keyword evidence="5" id="KW-0934">Plastid</keyword>
<organism evidence="5">
    <name type="scientific">Balbiania investiens</name>
    <dbReference type="NCBI Taxonomy" id="111861"/>
    <lineage>
        <taxon>Eukaryota</taxon>
        <taxon>Rhodophyta</taxon>
        <taxon>Florideophyceae</taxon>
        <taxon>Nemaliophycidae</taxon>
        <taxon>Balbianiales</taxon>
        <taxon>Balbianiaceae</taxon>
        <taxon>Balbiania</taxon>
    </lineage>
</organism>
<evidence type="ECO:0000256" key="1">
    <source>
        <dbReference type="ARBA" id="ARBA00023015"/>
    </source>
</evidence>
<feature type="domain" description="HTH crp-type" evidence="4">
    <location>
        <begin position="126"/>
        <end position="199"/>
    </location>
</feature>
<evidence type="ECO:0000256" key="3">
    <source>
        <dbReference type="ARBA" id="ARBA00023163"/>
    </source>
</evidence>
<dbReference type="SUPFAM" id="SSF46785">
    <property type="entry name" value="Winged helix' DNA-binding domain"/>
    <property type="match status" value="1"/>
</dbReference>
<evidence type="ECO:0000256" key="2">
    <source>
        <dbReference type="ARBA" id="ARBA00023125"/>
    </source>
</evidence>
<dbReference type="GO" id="GO:0006355">
    <property type="term" value="P:regulation of DNA-templated transcription"/>
    <property type="evidence" value="ECO:0007669"/>
    <property type="project" value="InterPro"/>
</dbReference>
<dbReference type="Gene3D" id="2.60.120.10">
    <property type="entry name" value="Jelly Rolls"/>
    <property type="match status" value="1"/>
</dbReference>
<protein>
    <submittedName>
        <fullName evidence="5">Global nitrogen transcriptional regulator</fullName>
    </submittedName>
</protein>
<dbReference type="AlphaFoldDB" id="A0A4D6BKS1"/>
<reference evidence="5" key="1">
    <citation type="journal article" date="2019" name="Phycologia">
        <title>Chloroplast and mitochondrial genomes of Balbiania investiens (Balbianiales, Nemaliophycidae).</title>
        <authorList>
            <person name="Evans J.R."/>
            <person name="StAmour N."/>
            <person name="Verbruggen H."/>
            <person name="Salomaki E.D."/>
            <person name="Vis M.L."/>
        </authorList>
    </citation>
    <scope>NUCLEOTIDE SEQUENCE</scope>
</reference>
<dbReference type="PROSITE" id="PS51063">
    <property type="entry name" value="HTH_CRP_2"/>
    <property type="match status" value="1"/>
</dbReference>
<gene>
    <name evidence="5" type="primary">ntcA</name>
</gene>
<sequence>MPLLHILSQKNILTLTYTLKAGDAVIIHSSNNFNIYLILEGALILSKVFTNREIISFSILKSQDIVITSFKDLSRSNFFYKVEALADTYLLSFNHQSIQPYEKIIAIQNYQTSLRYTYMTEILAHRNTKDRLIHLLLILSELFGVVNKSYINIPLNISKLMLASIIGSNRNTVGQLISQLEYNRSIRYSKQKIIIYDMVSLINSTT</sequence>
<geneLocation type="plastid" evidence="5"/>
<keyword evidence="1" id="KW-0805">Transcription regulation</keyword>